<dbReference type="SUPFAM" id="SSF56601">
    <property type="entry name" value="beta-lactamase/transpeptidase-like"/>
    <property type="match status" value="1"/>
</dbReference>
<dbReference type="eggNOG" id="ENOG502RZX2">
    <property type="taxonomic scope" value="Eukaryota"/>
</dbReference>
<dbReference type="InterPro" id="IPR001466">
    <property type="entry name" value="Beta-lactam-related"/>
</dbReference>
<dbReference type="Gene3D" id="3.40.710.10">
    <property type="entry name" value="DD-peptidase/beta-lactamase superfamily"/>
    <property type="match status" value="1"/>
</dbReference>
<evidence type="ECO:0000313" key="3">
    <source>
        <dbReference type="Proteomes" id="UP000094526"/>
    </source>
</evidence>
<keyword evidence="3" id="KW-1185">Reference proteome</keyword>
<keyword evidence="2" id="KW-0645">Protease</keyword>
<comment type="caution">
    <text evidence="2">The sequence shown here is derived from an EMBL/GenBank/DDBJ whole genome shotgun (WGS) entry which is preliminary data.</text>
</comment>
<dbReference type="GO" id="GO:0006508">
    <property type="term" value="P:proteolysis"/>
    <property type="evidence" value="ECO:0007669"/>
    <property type="project" value="UniProtKB-KW"/>
</dbReference>
<dbReference type="AlphaFoldDB" id="A0A1C1CZT0"/>
<reference evidence="3" key="1">
    <citation type="submission" date="2015-07" db="EMBL/GenBank/DDBJ databases">
        <authorList>
            <person name="Teixeira M.M."/>
            <person name="Souza R.C."/>
            <person name="Almeida L.G."/>
            <person name="Vicente V.A."/>
            <person name="de Hoog S."/>
            <person name="Bocca A.L."/>
            <person name="de Almeida S.R."/>
            <person name="Vasconcelos A.T."/>
            <person name="Felipe M.S."/>
        </authorList>
    </citation>
    <scope>NUCLEOTIDE SEQUENCE [LARGE SCALE GENOMIC DNA]</scope>
    <source>
        <strain evidence="3">KSF</strain>
    </source>
</reference>
<dbReference type="PANTHER" id="PTHR43319">
    <property type="entry name" value="BETA-LACTAMASE-RELATED"/>
    <property type="match status" value="1"/>
</dbReference>
<dbReference type="Pfam" id="PF00144">
    <property type="entry name" value="Beta-lactamase"/>
    <property type="match status" value="1"/>
</dbReference>
<name>A0A1C1CZT0_9EURO</name>
<protein>
    <submittedName>
        <fullName evidence="2">CaaX prenyl protease</fullName>
    </submittedName>
</protein>
<feature type="domain" description="Beta-lactamase-related" evidence="1">
    <location>
        <begin position="17"/>
        <end position="362"/>
    </location>
</feature>
<gene>
    <name evidence="2" type="ORF">CLCR_10355</name>
</gene>
<dbReference type="PANTHER" id="PTHR43319:SF3">
    <property type="entry name" value="BETA-LACTAMASE-RELATED DOMAIN-CONTAINING PROTEIN"/>
    <property type="match status" value="1"/>
</dbReference>
<dbReference type="VEuPathDB" id="FungiDB:G647_00917"/>
<dbReference type="InterPro" id="IPR012338">
    <property type="entry name" value="Beta-lactam/transpept-like"/>
</dbReference>
<evidence type="ECO:0000313" key="2">
    <source>
        <dbReference type="EMBL" id="OCT54017.1"/>
    </source>
</evidence>
<evidence type="ECO:0000259" key="1">
    <source>
        <dbReference type="Pfam" id="PF00144"/>
    </source>
</evidence>
<accession>A0A1C1CZT0</accession>
<dbReference type="GO" id="GO:0008233">
    <property type="term" value="F:peptidase activity"/>
    <property type="evidence" value="ECO:0007669"/>
    <property type="project" value="UniProtKB-KW"/>
</dbReference>
<dbReference type="InterPro" id="IPR052907">
    <property type="entry name" value="Beta-lactamase/esterase"/>
</dbReference>
<dbReference type="STRING" id="86049.A0A1C1CZT0"/>
<organism evidence="2 3">
    <name type="scientific">Cladophialophora carrionii</name>
    <dbReference type="NCBI Taxonomy" id="86049"/>
    <lineage>
        <taxon>Eukaryota</taxon>
        <taxon>Fungi</taxon>
        <taxon>Dikarya</taxon>
        <taxon>Ascomycota</taxon>
        <taxon>Pezizomycotina</taxon>
        <taxon>Eurotiomycetes</taxon>
        <taxon>Chaetothyriomycetidae</taxon>
        <taxon>Chaetothyriales</taxon>
        <taxon>Herpotrichiellaceae</taxon>
        <taxon>Cladophialophora</taxon>
    </lineage>
</organism>
<proteinExistence type="predicted"/>
<dbReference type="Proteomes" id="UP000094526">
    <property type="component" value="Unassembled WGS sequence"/>
</dbReference>
<dbReference type="OrthoDB" id="5946976at2759"/>
<keyword evidence="2" id="KW-0378">Hydrolase</keyword>
<dbReference type="VEuPathDB" id="FungiDB:CLCR_10355"/>
<sequence>MAQVQGYAHPPFEKVKQALQDKIAAGEELGASIVLNVDGKNVVDIWGGYFDEAKTQPWQSDTITNVWSSTKTIATFALLVAHDRGLLSVDDPVAKHWPEFAAKGKEGVLIRHLMSHTSGVSGWEDAITAEEVMDVPASTARLARQAPWWTPGTASGYHAVNMGHLLGEVLRRATGKTMKQFVADEIAGPLGADFQIGALERDWPRVSPVTPPPPFPWDFAKMDPDSPTVKTFSNPPLDARNALLPQWRRADMAAVNGHANARALNRILSAIPNGGVVDGVRLLSPETIDLIFRQQADGPDLVIGLPLRFGIGYGLGGGGTAQTVPWLPTEKMCFWGGWGGSLEVMDLHRKVTFTYVMNRMGEGILGNSRSQEYVQLVWKILDEQPQANGKL</sequence>
<dbReference type="EMBL" id="LGRB01000008">
    <property type="protein sequence ID" value="OCT54017.1"/>
    <property type="molecule type" value="Genomic_DNA"/>
</dbReference>